<dbReference type="Proteomes" id="UP000596739">
    <property type="component" value="Unassembled WGS sequence"/>
</dbReference>
<evidence type="ECO:0000313" key="2">
    <source>
        <dbReference type="EMBL" id="MBK1812679.1"/>
    </source>
</evidence>
<feature type="chain" id="PRO_5047289421" evidence="1">
    <location>
        <begin position="26"/>
        <end position="102"/>
    </location>
</feature>
<organism evidence="2 3">
    <name type="scientific">Clostridium yunnanense</name>
    <dbReference type="NCBI Taxonomy" id="2800325"/>
    <lineage>
        <taxon>Bacteria</taxon>
        <taxon>Bacillati</taxon>
        <taxon>Bacillota</taxon>
        <taxon>Clostridia</taxon>
        <taxon>Eubacteriales</taxon>
        <taxon>Clostridiaceae</taxon>
        <taxon>Clostridium</taxon>
    </lineage>
</organism>
<evidence type="ECO:0000313" key="3">
    <source>
        <dbReference type="Proteomes" id="UP000596739"/>
    </source>
</evidence>
<gene>
    <name evidence="2" type="ORF">JHL18_18830</name>
</gene>
<protein>
    <submittedName>
        <fullName evidence="2">Uncharacterized protein</fullName>
    </submittedName>
</protein>
<reference evidence="3" key="1">
    <citation type="submission" date="2021-01" db="EMBL/GenBank/DDBJ databases">
        <title>Genome public.</title>
        <authorList>
            <person name="Liu C."/>
            <person name="Sun Q."/>
        </authorList>
    </citation>
    <scope>NUCLEOTIDE SEQUENCE [LARGE SCALE GENOMIC DNA]</scope>
    <source>
        <strain evidence="3">YIM B02505</strain>
    </source>
</reference>
<sequence length="102" mass="11100">MKNFKKFILGALLSAAIATPVIAQAHIDDAYFWTDVYAHNVVLTSASATTEDPDYICHAKITVGGSQKEAWGRNRAVTATASYAGYRTIYASFSSDAGWYVE</sequence>
<feature type="signal peptide" evidence="1">
    <location>
        <begin position="1"/>
        <end position="25"/>
    </location>
</feature>
<keyword evidence="3" id="KW-1185">Reference proteome</keyword>
<dbReference type="EMBL" id="JAENHN010000050">
    <property type="protein sequence ID" value="MBK1812679.1"/>
    <property type="molecule type" value="Genomic_DNA"/>
</dbReference>
<keyword evidence="1" id="KW-0732">Signal</keyword>
<accession>A0ABS1ETF9</accession>
<comment type="caution">
    <text evidence="2">The sequence shown here is derived from an EMBL/GenBank/DDBJ whole genome shotgun (WGS) entry which is preliminary data.</text>
</comment>
<proteinExistence type="predicted"/>
<evidence type="ECO:0000256" key="1">
    <source>
        <dbReference type="SAM" id="SignalP"/>
    </source>
</evidence>
<name>A0ABS1ETF9_9CLOT</name>
<dbReference type="RefSeq" id="WP_200272116.1">
    <property type="nucleotide sequence ID" value="NZ_JAENHN010000050.1"/>
</dbReference>